<evidence type="ECO:0000313" key="2">
    <source>
        <dbReference type="EMBL" id="KAK0643187.1"/>
    </source>
</evidence>
<evidence type="ECO:0000256" key="1">
    <source>
        <dbReference type="SAM" id="SignalP"/>
    </source>
</evidence>
<gene>
    <name evidence="2" type="ORF">B0T16DRAFT_331353</name>
</gene>
<evidence type="ECO:0008006" key="4">
    <source>
        <dbReference type="Google" id="ProtNLM"/>
    </source>
</evidence>
<name>A0AA39XZI4_9PEZI</name>
<evidence type="ECO:0000313" key="3">
    <source>
        <dbReference type="Proteomes" id="UP001174936"/>
    </source>
</evidence>
<organism evidence="2 3">
    <name type="scientific">Cercophora newfieldiana</name>
    <dbReference type="NCBI Taxonomy" id="92897"/>
    <lineage>
        <taxon>Eukaryota</taxon>
        <taxon>Fungi</taxon>
        <taxon>Dikarya</taxon>
        <taxon>Ascomycota</taxon>
        <taxon>Pezizomycotina</taxon>
        <taxon>Sordariomycetes</taxon>
        <taxon>Sordariomycetidae</taxon>
        <taxon>Sordariales</taxon>
        <taxon>Lasiosphaeriaceae</taxon>
        <taxon>Cercophora</taxon>
    </lineage>
</organism>
<dbReference type="Proteomes" id="UP001174936">
    <property type="component" value="Unassembled WGS sequence"/>
</dbReference>
<feature type="chain" id="PRO_5041393771" description="Ubiquitin 3 binding protein But2 C-terminal domain-containing protein" evidence="1">
    <location>
        <begin position="18"/>
        <end position="166"/>
    </location>
</feature>
<keyword evidence="3" id="KW-1185">Reference proteome</keyword>
<protein>
    <recommendedName>
        <fullName evidence="4">Ubiquitin 3 binding protein But2 C-terminal domain-containing protein</fullName>
    </recommendedName>
</protein>
<feature type="signal peptide" evidence="1">
    <location>
        <begin position="1"/>
        <end position="17"/>
    </location>
</feature>
<proteinExistence type="predicted"/>
<reference evidence="2" key="1">
    <citation type="submission" date="2023-06" db="EMBL/GenBank/DDBJ databases">
        <title>Genome-scale phylogeny and comparative genomics of the fungal order Sordariales.</title>
        <authorList>
            <consortium name="Lawrence Berkeley National Laboratory"/>
            <person name="Hensen N."/>
            <person name="Bonometti L."/>
            <person name="Westerberg I."/>
            <person name="Brannstrom I.O."/>
            <person name="Guillou S."/>
            <person name="Cros-Aarteil S."/>
            <person name="Calhoun S."/>
            <person name="Haridas S."/>
            <person name="Kuo A."/>
            <person name="Mondo S."/>
            <person name="Pangilinan J."/>
            <person name="Riley R."/>
            <person name="Labutti K."/>
            <person name="Andreopoulos B."/>
            <person name="Lipzen A."/>
            <person name="Chen C."/>
            <person name="Yanf M."/>
            <person name="Daum C."/>
            <person name="Ng V."/>
            <person name="Clum A."/>
            <person name="Steindorff A."/>
            <person name="Ohm R."/>
            <person name="Martin F."/>
            <person name="Silar P."/>
            <person name="Natvig D."/>
            <person name="Lalanne C."/>
            <person name="Gautier V."/>
            <person name="Ament-Velasquez S.L."/>
            <person name="Kruys A."/>
            <person name="Hutchinson M.I."/>
            <person name="Powell A.J."/>
            <person name="Barry K."/>
            <person name="Miller A.N."/>
            <person name="Grigoriev I.V."/>
            <person name="Debuchy R."/>
            <person name="Gladieux P."/>
            <person name="Thoren M.H."/>
            <person name="Johannesson H."/>
        </authorList>
    </citation>
    <scope>NUCLEOTIDE SEQUENCE</scope>
    <source>
        <strain evidence="2">SMH2532-1</strain>
    </source>
</reference>
<dbReference type="AlphaFoldDB" id="A0AA39XZI4"/>
<accession>A0AA39XZI4</accession>
<dbReference type="EMBL" id="JAULSV010000005">
    <property type="protein sequence ID" value="KAK0643187.1"/>
    <property type="molecule type" value="Genomic_DNA"/>
</dbReference>
<comment type="caution">
    <text evidence="2">The sequence shown here is derived from an EMBL/GenBank/DDBJ whole genome shotgun (WGS) entry which is preliminary data.</text>
</comment>
<keyword evidence="1" id="KW-0732">Signal</keyword>
<sequence>MHIQTTFLLTLATTALAIPTTPNPPASQIFTPKRTCGGLQYAQLRNAPAQALPFPFSISSTDAAPLEIGFAIPSGAVGPCSLMLSLPAAAQVQGGAQIDVIDLDGPAQGAVVGTTQFVSGEATTINSFACREQMCYSLGISGGGQGSVQFMEGAGQGVGVVMTYDC</sequence>